<evidence type="ECO:0000313" key="3">
    <source>
        <dbReference type="Proteomes" id="UP001293593"/>
    </source>
</evidence>
<dbReference type="SUPFAM" id="SSF56219">
    <property type="entry name" value="DNase I-like"/>
    <property type="match status" value="1"/>
</dbReference>
<dbReference type="Pfam" id="PF03372">
    <property type="entry name" value="Exo_endo_phos"/>
    <property type="match status" value="1"/>
</dbReference>
<dbReference type="Gene3D" id="3.60.10.10">
    <property type="entry name" value="Endonuclease/exonuclease/phosphatase"/>
    <property type="match status" value="1"/>
</dbReference>
<dbReference type="AlphaFoldDB" id="A0AAE1NB10"/>
<dbReference type="EMBL" id="JAWXYG010000001">
    <property type="protein sequence ID" value="KAK4285869.1"/>
    <property type="molecule type" value="Genomic_DNA"/>
</dbReference>
<dbReference type="InterPro" id="IPR005135">
    <property type="entry name" value="Endo/exonuclease/phosphatase"/>
</dbReference>
<name>A0AAE1NB10_9FABA</name>
<dbReference type="PANTHER" id="PTHR35218">
    <property type="entry name" value="RNASE H DOMAIN-CONTAINING PROTEIN"/>
    <property type="match status" value="1"/>
</dbReference>
<reference evidence="2" key="1">
    <citation type="submission" date="2023-10" db="EMBL/GenBank/DDBJ databases">
        <title>Chromosome-level genome of the transformable northern wattle, Acacia crassicarpa.</title>
        <authorList>
            <person name="Massaro I."/>
            <person name="Sinha N.R."/>
            <person name="Poethig S."/>
            <person name="Leichty A.R."/>
        </authorList>
    </citation>
    <scope>NUCLEOTIDE SEQUENCE</scope>
    <source>
        <strain evidence="2">Acra3RX</strain>
        <tissue evidence="2">Leaf</tissue>
    </source>
</reference>
<dbReference type="Proteomes" id="UP001293593">
    <property type="component" value="Unassembled WGS sequence"/>
</dbReference>
<evidence type="ECO:0000259" key="1">
    <source>
        <dbReference type="Pfam" id="PF03372"/>
    </source>
</evidence>
<accession>A0AAE1NB10</accession>
<dbReference type="PANTHER" id="PTHR35218:SF9">
    <property type="entry name" value="ENDONUCLEASE_EXONUCLEASE_PHOSPHATASE DOMAIN-CONTAINING PROTEIN"/>
    <property type="match status" value="1"/>
</dbReference>
<protein>
    <recommendedName>
        <fullName evidence="1">Endonuclease/exonuclease/phosphatase domain-containing protein</fullName>
    </recommendedName>
</protein>
<comment type="caution">
    <text evidence="2">The sequence shown here is derived from an EMBL/GenBank/DDBJ whole genome shotgun (WGS) entry which is preliminary data.</text>
</comment>
<dbReference type="GO" id="GO:0003824">
    <property type="term" value="F:catalytic activity"/>
    <property type="evidence" value="ECO:0007669"/>
    <property type="project" value="InterPro"/>
</dbReference>
<organism evidence="2 3">
    <name type="scientific">Acacia crassicarpa</name>
    <name type="common">northern wattle</name>
    <dbReference type="NCBI Taxonomy" id="499986"/>
    <lineage>
        <taxon>Eukaryota</taxon>
        <taxon>Viridiplantae</taxon>
        <taxon>Streptophyta</taxon>
        <taxon>Embryophyta</taxon>
        <taxon>Tracheophyta</taxon>
        <taxon>Spermatophyta</taxon>
        <taxon>Magnoliopsida</taxon>
        <taxon>eudicotyledons</taxon>
        <taxon>Gunneridae</taxon>
        <taxon>Pentapetalae</taxon>
        <taxon>rosids</taxon>
        <taxon>fabids</taxon>
        <taxon>Fabales</taxon>
        <taxon>Fabaceae</taxon>
        <taxon>Caesalpinioideae</taxon>
        <taxon>mimosoid clade</taxon>
        <taxon>Acacieae</taxon>
        <taxon>Acacia</taxon>
    </lineage>
</organism>
<keyword evidence="3" id="KW-1185">Reference proteome</keyword>
<feature type="domain" description="Endonuclease/exonuclease/phosphatase" evidence="1">
    <location>
        <begin position="4"/>
        <end position="123"/>
    </location>
</feature>
<gene>
    <name evidence="2" type="ORF">QN277_002504</name>
</gene>
<evidence type="ECO:0000313" key="2">
    <source>
        <dbReference type="EMBL" id="KAK4285869.1"/>
    </source>
</evidence>
<dbReference type="InterPro" id="IPR036691">
    <property type="entry name" value="Endo/exonu/phosph_ase_sf"/>
</dbReference>
<proteinExistence type="predicted"/>
<sequence length="132" mass="15391">MKLMSWNCQGLGRALTVRNLRDLVMKFHPSIIFLMETKMRSSRAMRLRRRSGFQHDLYVEPLGLSGGLAVWWKENISLTVLFKSKNIIHVEIASTSLKIPKFVTFVYGPLKERDRWIVWDLLRSLVAGEQET</sequence>